<dbReference type="Proteomes" id="UP001279734">
    <property type="component" value="Unassembled WGS sequence"/>
</dbReference>
<keyword evidence="2" id="KW-1185">Reference proteome</keyword>
<comment type="caution">
    <text evidence="1">The sequence shown here is derived from an EMBL/GenBank/DDBJ whole genome shotgun (WGS) entry which is preliminary data.</text>
</comment>
<accession>A0AAD3Y5K8</accession>
<sequence>MNEEHNKHISFCCCCICAVMHEQAADLLSPMAIMLGSCNANAELMHLRISGVLDSGSISSAREKSKSCCGSSWQLSLVW</sequence>
<proteinExistence type="predicted"/>
<evidence type="ECO:0000313" key="1">
    <source>
        <dbReference type="EMBL" id="GMH28094.1"/>
    </source>
</evidence>
<evidence type="ECO:0000313" key="2">
    <source>
        <dbReference type="Proteomes" id="UP001279734"/>
    </source>
</evidence>
<organism evidence="1 2">
    <name type="scientific">Nepenthes gracilis</name>
    <name type="common">Slender pitcher plant</name>
    <dbReference type="NCBI Taxonomy" id="150966"/>
    <lineage>
        <taxon>Eukaryota</taxon>
        <taxon>Viridiplantae</taxon>
        <taxon>Streptophyta</taxon>
        <taxon>Embryophyta</taxon>
        <taxon>Tracheophyta</taxon>
        <taxon>Spermatophyta</taxon>
        <taxon>Magnoliopsida</taxon>
        <taxon>eudicotyledons</taxon>
        <taxon>Gunneridae</taxon>
        <taxon>Pentapetalae</taxon>
        <taxon>Caryophyllales</taxon>
        <taxon>Nepenthaceae</taxon>
        <taxon>Nepenthes</taxon>
    </lineage>
</organism>
<gene>
    <name evidence="1" type="ORF">Nepgr_029937</name>
</gene>
<protein>
    <submittedName>
        <fullName evidence="1">Uncharacterized protein</fullName>
    </submittedName>
</protein>
<name>A0AAD3Y5K8_NEPGR</name>
<dbReference type="EMBL" id="BSYO01000034">
    <property type="protein sequence ID" value="GMH28094.1"/>
    <property type="molecule type" value="Genomic_DNA"/>
</dbReference>
<reference evidence="1" key="1">
    <citation type="submission" date="2023-05" db="EMBL/GenBank/DDBJ databases">
        <title>Nepenthes gracilis genome sequencing.</title>
        <authorList>
            <person name="Fukushima K."/>
        </authorList>
    </citation>
    <scope>NUCLEOTIDE SEQUENCE</scope>
    <source>
        <strain evidence="1">SING2019-196</strain>
    </source>
</reference>
<dbReference type="AlphaFoldDB" id="A0AAD3Y5K8"/>